<comment type="caution">
    <text evidence="2">The sequence shown here is derived from an EMBL/GenBank/DDBJ whole genome shotgun (WGS) entry which is preliminary data.</text>
</comment>
<evidence type="ECO:0000256" key="1">
    <source>
        <dbReference type="SAM" id="Phobius"/>
    </source>
</evidence>
<dbReference type="Proteomes" id="UP000012371">
    <property type="component" value="Unassembled WGS sequence"/>
</dbReference>
<dbReference type="STRING" id="1257025.LEP1GSC203_1244"/>
<evidence type="ECO:0000313" key="3">
    <source>
        <dbReference type="Proteomes" id="UP000012371"/>
    </source>
</evidence>
<dbReference type="EMBL" id="AOGW02000010">
    <property type="protein sequence ID" value="EMY60942.1"/>
    <property type="molecule type" value="Genomic_DNA"/>
</dbReference>
<evidence type="ECO:0000313" key="2">
    <source>
        <dbReference type="EMBL" id="EMY60942.1"/>
    </source>
</evidence>
<sequence>MVTTDYLLVSFIVSFVSYNAGKCNISLYLYFILKLFLYSVF</sequence>
<protein>
    <submittedName>
        <fullName evidence="2">Uncharacterized protein</fullName>
    </submittedName>
</protein>
<name>N1VVZ1_9LEPT</name>
<dbReference type="AlphaFoldDB" id="N1VVZ1"/>
<keyword evidence="1" id="KW-0472">Membrane</keyword>
<feature type="transmembrane region" description="Helical" evidence="1">
    <location>
        <begin position="6"/>
        <end position="33"/>
    </location>
</feature>
<reference evidence="2" key="1">
    <citation type="submission" date="2013-03" db="EMBL/GenBank/DDBJ databases">
        <authorList>
            <person name="Harkins D.M."/>
            <person name="Durkin A.S."/>
            <person name="Brinkac L.M."/>
            <person name="Haft D.H."/>
            <person name="Selengut J.D."/>
            <person name="Sanka R."/>
            <person name="DePew J."/>
            <person name="Purushe J."/>
            <person name="Hartskeerl R.A."/>
            <person name="Ahmed A."/>
            <person name="van der Linden H."/>
            <person name="Goris M.G.A."/>
            <person name="Vinetz J.M."/>
            <person name="Sutton G.G."/>
            <person name="Nierman W.C."/>
            <person name="Fouts D.E."/>
        </authorList>
    </citation>
    <scope>NUCLEOTIDE SEQUENCE [LARGE SCALE GENOMIC DNA]</scope>
    <source>
        <strain evidence="2">LT 11-33</strain>
    </source>
</reference>
<gene>
    <name evidence="2" type="ORF">LEP1GSC203_1244</name>
</gene>
<keyword evidence="1" id="KW-1133">Transmembrane helix</keyword>
<keyword evidence="3" id="KW-1185">Reference proteome</keyword>
<organism evidence="2 3">
    <name type="scientific">Leptospira terpstrae serovar Hualin str. LT 11-33 = ATCC 700639</name>
    <dbReference type="NCBI Taxonomy" id="1257025"/>
    <lineage>
        <taxon>Bacteria</taxon>
        <taxon>Pseudomonadati</taxon>
        <taxon>Spirochaetota</taxon>
        <taxon>Spirochaetia</taxon>
        <taxon>Leptospirales</taxon>
        <taxon>Leptospiraceae</taxon>
        <taxon>Leptospira</taxon>
    </lineage>
</organism>
<proteinExistence type="predicted"/>
<accession>N1VVZ1</accession>
<keyword evidence="1" id="KW-0812">Transmembrane</keyword>